<dbReference type="EMBL" id="NCKV01001858">
    <property type="protein sequence ID" value="RWS27656.1"/>
    <property type="molecule type" value="Genomic_DNA"/>
</dbReference>
<evidence type="ECO:0000256" key="2">
    <source>
        <dbReference type="ARBA" id="ARBA00023157"/>
    </source>
</evidence>
<keyword evidence="2" id="KW-1015">Disulfide bond</keyword>
<sequence length="112" mass="12506">MVSLQAFKCVAFHLRKCISLFEGLVNDPCEGFLCESEFQVCQVDDYRHANCNCNYLKCLNGLTDEQKIANVCGTDGLTYANQCELESKACTEKIKLKVHSQRECVAGTVNSQ</sequence>
<dbReference type="InterPro" id="IPR002350">
    <property type="entry name" value="Kazal_dom"/>
</dbReference>
<name>A0A443SJG5_9ACAR</name>
<dbReference type="GO" id="GO:0005509">
    <property type="term" value="F:calcium ion binding"/>
    <property type="evidence" value="ECO:0007669"/>
    <property type="project" value="TreeGrafter"/>
</dbReference>
<feature type="domain" description="Kazal-like" evidence="4">
    <location>
        <begin position="45"/>
        <end position="106"/>
    </location>
</feature>
<evidence type="ECO:0000313" key="6">
    <source>
        <dbReference type="Proteomes" id="UP000288716"/>
    </source>
</evidence>
<dbReference type="PANTHER" id="PTHR13866">
    <property type="entry name" value="SPARC OSTEONECTIN"/>
    <property type="match status" value="1"/>
</dbReference>
<dbReference type="GO" id="GO:0005615">
    <property type="term" value="C:extracellular space"/>
    <property type="evidence" value="ECO:0007669"/>
    <property type="project" value="TreeGrafter"/>
</dbReference>
<dbReference type="Gene3D" id="3.30.60.30">
    <property type="match status" value="1"/>
</dbReference>
<dbReference type="PANTHER" id="PTHR13866:SF14">
    <property type="entry name" value="BM-40"/>
    <property type="match status" value="1"/>
</dbReference>
<dbReference type="SUPFAM" id="SSF100895">
    <property type="entry name" value="Kazal-type serine protease inhibitors"/>
    <property type="match status" value="1"/>
</dbReference>
<keyword evidence="3" id="KW-0325">Glycoprotein</keyword>
<dbReference type="CDD" id="cd00104">
    <property type="entry name" value="KAZAL_FS"/>
    <property type="match status" value="1"/>
</dbReference>
<dbReference type="GO" id="GO:0005518">
    <property type="term" value="F:collagen binding"/>
    <property type="evidence" value="ECO:0007669"/>
    <property type="project" value="TreeGrafter"/>
</dbReference>
<dbReference type="Pfam" id="PF07648">
    <property type="entry name" value="Kazal_2"/>
    <property type="match status" value="1"/>
</dbReference>
<accession>A0A443SJG5</accession>
<dbReference type="VEuPathDB" id="VectorBase:LDEU004386"/>
<evidence type="ECO:0000256" key="3">
    <source>
        <dbReference type="ARBA" id="ARBA00023180"/>
    </source>
</evidence>
<evidence type="ECO:0000259" key="4">
    <source>
        <dbReference type="PROSITE" id="PS51465"/>
    </source>
</evidence>
<gene>
    <name evidence="5" type="ORF">B4U80_13707</name>
</gene>
<keyword evidence="1" id="KW-0732">Signal</keyword>
<evidence type="ECO:0000256" key="1">
    <source>
        <dbReference type="ARBA" id="ARBA00022729"/>
    </source>
</evidence>
<protein>
    <recommendedName>
        <fullName evidence="4">Kazal-like domain-containing protein</fullName>
    </recommendedName>
</protein>
<dbReference type="Proteomes" id="UP000288716">
    <property type="component" value="Unassembled WGS sequence"/>
</dbReference>
<organism evidence="5 6">
    <name type="scientific">Leptotrombidium deliense</name>
    <dbReference type="NCBI Taxonomy" id="299467"/>
    <lineage>
        <taxon>Eukaryota</taxon>
        <taxon>Metazoa</taxon>
        <taxon>Ecdysozoa</taxon>
        <taxon>Arthropoda</taxon>
        <taxon>Chelicerata</taxon>
        <taxon>Arachnida</taxon>
        <taxon>Acari</taxon>
        <taxon>Acariformes</taxon>
        <taxon>Trombidiformes</taxon>
        <taxon>Prostigmata</taxon>
        <taxon>Anystina</taxon>
        <taxon>Parasitengona</taxon>
        <taxon>Trombiculoidea</taxon>
        <taxon>Trombiculidae</taxon>
        <taxon>Leptotrombidium</taxon>
    </lineage>
</organism>
<dbReference type="AlphaFoldDB" id="A0A443SJG5"/>
<keyword evidence="6" id="KW-1185">Reference proteome</keyword>
<reference evidence="5 6" key="1">
    <citation type="journal article" date="2018" name="Gigascience">
        <title>Genomes of trombidid mites reveal novel predicted allergens and laterally-transferred genes associated with secondary metabolism.</title>
        <authorList>
            <person name="Dong X."/>
            <person name="Chaisiri K."/>
            <person name="Xia D."/>
            <person name="Armstrong S.D."/>
            <person name="Fang Y."/>
            <person name="Donnelly M.J."/>
            <person name="Kadowaki T."/>
            <person name="McGarry J.W."/>
            <person name="Darby A.C."/>
            <person name="Makepeace B.L."/>
        </authorList>
    </citation>
    <scope>NUCLEOTIDE SEQUENCE [LARGE SCALE GENOMIC DNA]</scope>
    <source>
        <strain evidence="5">UoL-UT</strain>
    </source>
</reference>
<comment type="caution">
    <text evidence="5">The sequence shown here is derived from an EMBL/GenBank/DDBJ whole genome shotgun (WGS) entry which is preliminary data.</text>
</comment>
<dbReference type="PROSITE" id="PS51465">
    <property type="entry name" value="KAZAL_2"/>
    <property type="match status" value="1"/>
</dbReference>
<dbReference type="SMART" id="SM00280">
    <property type="entry name" value="KAZAL"/>
    <property type="match status" value="1"/>
</dbReference>
<dbReference type="OrthoDB" id="126772at2759"/>
<evidence type="ECO:0000313" key="5">
    <source>
        <dbReference type="EMBL" id="RWS27656.1"/>
    </source>
</evidence>
<dbReference type="InterPro" id="IPR036058">
    <property type="entry name" value="Kazal_dom_sf"/>
</dbReference>
<dbReference type="GO" id="GO:0050840">
    <property type="term" value="F:extracellular matrix binding"/>
    <property type="evidence" value="ECO:0007669"/>
    <property type="project" value="TreeGrafter"/>
</dbReference>
<proteinExistence type="predicted"/>